<reference evidence="3" key="8">
    <citation type="journal article" date="2022" name="J. Anim. Sci.">
        <title>Whole genome sequence analyses-based assessment of virulence potential and antimicrobial susceptibilities and resistance of Enterococcus faecium strains isolated from commercial swine and cattle probiotic products.</title>
        <authorList>
            <person name="Shridhar P.B."/>
            <person name="Amachawadi R.G."/>
            <person name="Tokach M."/>
            <person name="Patel I."/>
            <person name="Gangiredla J."/>
            <person name="Mammel M."/>
            <person name="Nagaraja T.G."/>
        </authorList>
    </citation>
    <scope>NUCLEOTIDE SEQUENCE</scope>
    <source>
        <strain evidence="3">EF215</strain>
    </source>
</reference>
<proteinExistence type="predicted"/>
<dbReference type="EMBL" id="MVGJ01000061">
    <property type="protein sequence ID" value="OOL82173.1"/>
    <property type="molecule type" value="Genomic_DNA"/>
</dbReference>
<dbReference type="EMBL" id="JAIFOC010000171">
    <property type="protein sequence ID" value="MBX4223817.1"/>
    <property type="molecule type" value="Genomic_DNA"/>
</dbReference>
<dbReference type="GeneID" id="66453129"/>
<evidence type="ECO:0000313" key="15">
    <source>
        <dbReference type="Proteomes" id="UP000249070"/>
    </source>
</evidence>
<dbReference type="PATRIC" id="fig|1352.657.peg.1570"/>
<reference evidence="2 11" key="2">
    <citation type="submission" date="2016-01" db="EMBL/GenBank/DDBJ databases">
        <title>Molecular Mechanisms for transfer of large genomic segments between Enterococcus faecium strains.</title>
        <authorList>
            <person name="Garcia-Solache M.A."/>
            <person name="Lebreton F."/>
            <person name="Mclaughlin R.E."/>
            <person name="Whiteaker J.D."/>
            <person name="Gilmore M.S."/>
            <person name="Rice L.B."/>
        </authorList>
    </citation>
    <scope>NUCLEOTIDE SEQUENCE [LARGE SCALE GENOMIC DNA]</scope>
    <source>
        <strain evidence="2 11">D344RRF x C68</strain>
    </source>
</reference>
<reference evidence="1 17" key="7">
    <citation type="submission" date="2019-10" db="EMBL/GenBank/DDBJ databases">
        <title>Evolutionary dynamics of vancomycin-resistant Enterococcus faecium during gastrointestinal tract colonization and bloodstream infection in immunocompromised pediatric patients.</title>
        <authorList>
            <person name="Chilambi G.S."/>
            <person name="Nordstrom H.R."/>
            <person name="Evans D.R."/>
            <person name="Ferrolino J."/>
            <person name="Hayden R.T."/>
            <person name="Maron G.M."/>
            <person name="Vo A.N."/>
            <person name="Gilmore M.S."/>
            <person name="Wolf J."/>
            <person name="Rosch J.W."/>
            <person name="Van Tyne D."/>
        </authorList>
    </citation>
    <scope>NUCLEOTIDE SEQUENCE [LARGE SCALE GENOMIC DNA]</scope>
    <source>
        <strain evidence="1 17">VRECG27</strain>
    </source>
</reference>
<keyword evidence="1" id="KW-0030">Aminoacyl-tRNA synthetase</keyword>
<evidence type="ECO:0000313" key="10">
    <source>
        <dbReference type="EMBL" id="SAM46586.1"/>
    </source>
</evidence>
<dbReference type="EMBL" id="QHGU01000001">
    <property type="protein sequence ID" value="PZM57141.1"/>
    <property type="molecule type" value="Genomic_DNA"/>
</dbReference>
<dbReference type="Proteomes" id="UP000183509">
    <property type="component" value="Unassembled WGS sequence"/>
</dbReference>
<gene>
    <name evidence="7" type="ORF">A5804_000163</name>
    <name evidence="2" type="ORF">AWT83_02960</name>
    <name evidence="6" type="ORF">B1P95_10750</name>
    <name evidence="8" type="ORF">DKP91_00035</name>
    <name evidence="10" type="ORF">DTPHA_601697</name>
    <name evidence="9" type="ORF">EB12_01487</name>
    <name evidence="1" type="ORF">GBM73_09145</name>
    <name evidence="3" type="ORF">KYX88_13670</name>
    <name evidence="4" type="ORF">M3X98_11635</name>
    <name evidence="5" type="ORF">P6Z85_00650</name>
</gene>
<dbReference type="EMBL" id="LRHK01000001">
    <property type="protein sequence ID" value="KWX17519.1"/>
    <property type="molecule type" value="Genomic_DNA"/>
</dbReference>
<dbReference type="EMBL" id="JARPTX010000001">
    <property type="protein sequence ID" value="MDT2368700.1"/>
    <property type="molecule type" value="Genomic_DNA"/>
</dbReference>
<dbReference type="EMBL" id="JAMWMK010000022">
    <property type="protein sequence ID" value="MDC4248685.1"/>
    <property type="molecule type" value="Genomic_DNA"/>
</dbReference>
<sequence length="98" mass="11746">MKEYIKNIYFIEETQNIEGSYIEVKTLFVNEDKTKALDIYKKLASKKTNSFGLILSEYKIKAEESYFYQLLKRWSKLPADFYRKMQIINYQPLAETHA</sequence>
<comment type="caution">
    <text evidence="3">The sequence shown here is derived from an EMBL/GenBank/DDBJ whole genome shotgun (WGS) entry which is preliminary data.</text>
</comment>
<dbReference type="AlphaFoldDB" id="A0A133CZ84"/>
<dbReference type="Proteomes" id="UP000070452">
    <property type="component" value="Unassembled WGS sequence"/>
</dbReference>
<evidence type="ECO:0000313" key="16">
    <source>
        <dbReference type="Proteomes" id="UP000253144"/>
    </source>
</evidence>
<evidence type="ECO:0000313" key="13">
    <source>
        <dbReference type="Proteomes" id="UP000191171"/>
    </source>
</evidence>
<dbReference type="Proteomes" id="UP000253144">
    <property type="component" value="Unassembled WGS sequence"/>
</dbReference>
<reference evidence="8 15" key="6">
    <citation type="submission" date="2018-05" db="EMBL/GenBank/DDBJ databases">
        <title>Vancomycin-resistant Enterococcus faecium strain from Chelyabinsk, Russia.</title>
        <authorList>
            <person name="Gostev V."/>
            <person name="Goncharov A."/>
            <person name="Kolodzhieva V."/>
            <person name="Suvorov A."/>
            <person name="Sidorenko S."/>
            <person name="Zueva L."/>
        </authorList>
    </citation>
    <scope>NUCLEOTIDE SEQUENCE [LARGE SCALE GENOMIC DNA]</scope>
    <source>
        <strain evidence="8 15">20</strain>
    </source>
</reference>
<dbReference type="RefSeq" id="WP_002287909.1">
    <property type="nucleotide sequence ID" value="NZ_AP019394.1"/>
</dbReference>
<dbReference type="EMBL" id="LEQJ01000009">
    <property type="protein sequence ID" value="RBS31302.1"/>
    <property type="molecule type" value="Genomic_DNA"/>
</dbReference>
<evidence type="ECO:0000313" key="1">
    <source>
        <dbReference type="EMBL" id="KAB7577478.1"/>
    </source>
</evidence>
<dbReference type="Proteomes" id="UP000191171">
    <property type="component" value="Unassembled WGS sequence"/>
</dbReference>
<evidence type="ECO:0000313" key="17">
    <source>
        <dbReference type="Proteomes" id="UP000469871"/>
    </source>
</evidence>
<dbReference type="Proteomes" id="UP001141166">
    <property type="component" value="Unassembled WGS sequence"/>
</dbReference>
<dbReference type="Proteomes" id="UP001260956">
    <property type="component" value="Unassembled WGS sequence"/>
</dbReference>
<evidence type="ECO:0000313" key="2">
    <source>
        <dbReference type="EMBL" id="KWX17519.1"/>
    </source>
</evidence>
<protein>
    <submittedName>
        <fullName evidence="3">Phenylalanyl-tRNA synthetase subunit alpha</fullName>
    </submittedName>
</protein>
<reference evidence="10 12" key="3">
    <citation type="submission" date="2016-04" db="EMBL/GenBank/DDBJ databases">
        <authorList>
            <person name="Millard A."/>
        </authorList>
    </citation>
    <scope>NUCLEOTIDE SEQUENCE [LARGE SCALE GENOMIC DNA]</scope>
    <source>
        <strain evidence="10">Isolate 22</strain>
    </source>
</reference>
<dbReference type="EMBL" id="WEFP01000001">
    <property type="protein sequence ID" value="KAB7577478.1"/>
    <property type="molecule type" value="Genomic_DNA"/>
</dbReference>
<evidence type="ECO:0000313" key="4">
    <source>
        <dbReference type="EMBL" id="MDC4248685.1"/>
    </source>
</evidence>
<evidence type="ECO:0000313" key="18">
    <source>
        <dbReference type="Proteomes" id="UP001139644"/>
    </source>
</evidence>
<evidence type="ECO:0000313" key="3">
    <source>
        <dbReference type="EMBL" id="MBX4223817.1"/>
    </source>
</evidence>
<dbReference type="Proteomes" id="UP000249070">
    <property type="component" value="Unassembled WGS sequence"/>
</dbReference>
<evidence type="ECO:0000313" key="12">
    <source>
        <dbReference type="Proteomes" id="UP000183509"/>
    </source>
</evidence>
<dbReference type="OMA" id="KMNIVQY"/>
<dbReference type="EMBL" id="FKLM01000027">
    <property type="protein sequence ID" value="SAM46586.1"/>
    <property type="molecule type" value="Genomic_DNA"/>
</dbReference>
<dbReference type="Proteomes" id="UP000194737">
    <property type="component" value="Unassembled WGS sequence"/>
</dbReference>
<evidence type="ECO:0000313" key="6">
    <source>
        <dbReference type="EMBL" id="OOL82173.1"/>
    </source>
</evidence>
<reference evidence="9 16" key="1">
    <citation type="submission" date="2015-06" db="EMBL/GenBank/DDBJ databases">
        <title>The Genome Sequence of Enterococcus faecium 131EA1.</title>
        <authorList>
            <consortium name="The Broad Institute Genomics Platform"/>
            <consortium name="The Broad Institute Genome Sequencing Center for Infectious Disease"/>
            <person name="Earl A.M."/>
            <person name="Van Tyne D."/>
            <person name="Lebreton F."/>
            <person name="Saavedra J.T."/>
            <person name="Gilmore M.S."/>
            <person name="Manson Mcguire A."/>
            <person name="Clock S."/>
            <person name="Crupain M."/>
            <person name="Rangan U."/>
            <person name="Young S."/>
            <person name="Abouelleil A."/>
            <person name="Cao P."/>
            <person name="Chapman S.B."/>
            <person name="Griggs A."/>
            <person name="Priest M."/>
            <person name="Shea T."/>
            <person name="Wortman J."/>
            <person name="Nusbaum C."/>
            <person name="Birren B."/>
        </authorList>
    </citation>
    <scope>NUCLEOTIDE SEQUENCE [LARGE SCALE GENOMIC DNA]</scope>
    <source>
        <strain evidence="9 16">131EA1</strain>
    </source>
</reference>
<keyword evidence="1" id="KW-0436">Ligase</keyword>
<reference evidence="5" key="10">
    <citation type="submission" date="2023-03" db="EMBL/GenBank/DDBJ databases">
        <authorList>
            <person name="Shen W."/>
            <person name="Cai J."/>
        </authorList>
    </citation>
    <scope>NUCLEOTIDE SEQUENCE</scope>
    <source>
        <strain evidence="5">B1010-2</strain>
    </source>
</reference>
<dbReference type="Proteomes" id="UP001139644">
    <property type="component" value="Unassembled WGS sequence"/>
</dbReference>
<dbReference type="Proteomes" id="UP000469871">
    <property type="component" value="Unassembled WGS sequence"/>
</dbReference>
<reference evidence="7 14" key="5">
    <citation type="submission" date="2017-05" db="EMBL/GenBank/DDBJ databases">
        <title>The Genome Sequence of Enterococcus faecium 6F2_DIV0138.</title>
        <authorList>
            <consortium name="The Broad Institute Genomics Platform"/>
            <consortium name="The Broad Institute Genomic Center for Infectious Diseases"/>
            <person name="Earl A."/>
            <person name="Manson A."/>
            <person name="Schwartman J."/>
            <person name="Gilmore M."/>
            <person name="Abouelleil A."/>
            <person name="Cao P."/>
            <person name="Chapman S."/>
            <person name="Cusick C."/>
            <person name="Shea T."/>
            <person name="Young S."/>
            <person name="Neafsey D."/>
            <person name="Nusbaum C."/>
            <person name="Birren B."/>
        </authorList>
    </citation>
    <scope>NUCLEOTIDE SEQUENCE [LARGE SCALE GENOMIC DNA]</scope>
    <source>
        <strain evidence="7 14">6F2_DIV0138</strain>
    </source>
</reference>
<evidence type="ECO:0000313" key="5">
    <source>
        <dbReference type="EMBL" id="MDT2368700.1"/>
    </source>
</evidence>
<reference evidence="6 13" key="4">
    <citation type="submission" date="2017-02" db="EMBL/GenBank/DDBJ databases">
        <title>Clonality and virulence of isolates of VRE in Hematopoietic Stem Cell Transplanted (HSCT) patients.</title>
        <authorList>
            <person name="Marchi A.P."/>
            <person name="Martins R.C."/>
            <person name="Marie S.K."/>
            <person name="Levin A.S."/>
            <person name="Costa S.F."/>
        </authorList>
    </citation>
    <scope>NUCLEOTIDE SEQUENCE [LARGE SCALE GENOMIC DNA]</scope>
    <source>
        <strain evidence="6 13">LIM1759</strain>
    </source>
</reference>
<evidence type="ECO:0000313" key="14">
    <source>
        <dbReference type="Proteomes" id="UP000194737"/>
    </source>
</evidence>
<reference evidence="4" key="9">
    <citation type="submission" date="2022-05" db="EMBL/GenBank/DDBJ databases">
        <title>Draft genome sequences of Clostridium perfringens strains isolated from Peru.</title>
        <authorList>
            <person name="Hurtado R."/>
            <person name="Lima L."/>
            <person name="Sousa T."/>
            <person name="Jaiswal A.K."/>
            <person name="Tiwari S."/>
            <person name="Maturrano L."/>
            <person name="Brenig B."/>
            <person name="Azevedo V."/>
        </authorList>
    </citation>
    <scope>NUCLEOTIDE SEQUENCE</scope>
    <source>
        <strain evidence="4">CP4</strain>
    </source>
</reference>
<dbReference type="GO" id="GO:0004812">
    <property type="term" value="F:aminoacyl-tRNA ligase activity"/>
    <property type="evidence" value="ECO:0007669"/>
    <property type="project" value="UniProtKB-KW"/>
</dbReference>
<evidence type="ECO:0000313" key="7">
    <source>
        <dbReference type="EMBL" id="OTN98680.1"/>
    </source>
</evidence>
<dbReference type="EMBL" id="NGLB01000001">
    <property type="protein sequence ID" value="OTN98680.1"/>
    <property type="molecule type" value="Genomic_DNA"/>
</dbReference>
<organism evidence="3 18">
    <name type="scientific">Enterococcus faecium</name>
    <name type="common">Streptococcus faecium</name>
    <dbReference type="NCBI Taxonomy" id="1352"/>
    <lineage>
        <taxon>Bacteria</taxon>
        <taxon>Bacillati</taxon>
        <taxon>Bacillota</taxon>
        <taxon>Bacilli</taxon>
        <taxon>Lactobacillales</taxon>
        <taxon>Enterococcaceae</taxon>
        <taxon>Enterococcus</taxon>
    </lineage>
</organism>
<name>A0A133CZ84_ENTFC</name>
<evidence type="ECO:0000313" key="9">
    <source>
        <dbReference type="EMBL" id="RBS31302.1"/>
    </source>
</evidence>
<accession>A0A133CZ84</accession>
<evidence type="ECO:0000313" key="11">
    <source>
        <dbReference type="Proteomes" id="UP000070452"/>
    </source>
</evidence>
<evidence type="ECO:0000313" key="8">
    <source>
        <dbReference type="EMBL" id="PZM57141.1"/>
    </source>
</evidence>